<dbReference type="InParanoid" id="E4ZRS3"/>
<evidence type="ECO:0000313" key="1">
    <source>
        <dbReference type="EMBL" id="CBX93920.1"/>
    </source>
</evidence>
<protein>
    <submittedName>
        <fullName evidence="1">Predicted protein</fullName>
    </submittedName>
</protein>
<gene>
    <name evidence="1" type="ORF">LEMA_P035940.1</name>
</gene>
<sequence>MAWLQGAPLDEVEQMMRVGGLCQTTTSRCKCCSCMSLVDAETSASPTKMIEAISIIRWQLRVAHGMGVDPYRDGMRDDPLPSCTDLEEDKIELGEVRGEGHYQGLRLYNHTVSRSRM</sequence>
<dbReference type="Proteomes" id="UP000002668">
    <property type="component" value="Genome"/>
</dbReference>
<evidence type="ECO:0000313" key="2">
    <source>
        <dbReference type="Proteomes" id="UP000002668"/>
    </source>
</evidence>
<name>E4ZRS3_LEPMJ</name>
<proteinExistence type="predicted"/>
<dbReference type="AlphaFoldDB" id="E4ZRS3"/>
<dbReference type="EMBL" id="FP929116">
    <property type="protein sequence ID" value="CBX93920.1"/>
    <property type="molecule type" value="Genomic_DNA"/>
</dbReference>
<accession>E4ZRS3</accession>
<organism evidence="2">
    <name type="scientific">Leptosphaeria maculans (strain JN3 / isolate v23.1.3 / race Av1-4-5-6-7-8)</name>
    <name type="common">Blackleg fungus</name>
    <name type="synonym">Phoma lingam</name>
    <dbReference type="NCBI Taxonomy" id="985895"/>
    <lineage>
        <taxon>Eukaryota</taxon>
        <taxon>Fungi</taxon>
        <taxon>Dikarya</taxon>
        <taxon>Ascomycota</taxon>
        <taxon>Pezizomycotina</taxon>
        <taxon>Dothideomycetes</taxon>
        <taxon>Pleosporomycetidae</taxon>
        <taxon>Pleosporales</taxon>
        <taxon>Pleosporineae</taxon>
        <taxon>Leptosphaeriaceae</taxon>
        <taxon>Plenodomus</taxon>
        <taxon>Plenodomus lingam/Leptosphaeria maculans species complex</taxon>
    </lineage>
</organism>
<reference evidence="2" key="1">
    <citation type="journal article" date="2011" name="Nat. Commun.">
        <title>Effector diversification within compartments of the Leptosphaeria maculans genome affected by Repeat-Induced Point mutations.</title>
        <authorList>
            <person name="Rouxel T."/>
            <person name="Grandaubert J."/>
            <person name="Hane J.K."/>
            <person name="Hoede C."/>
            <person name="van de Wouw A.P."/>
            <person name="Couloux A."/>
            <person name="Dominguez V."/>
            <person name="Anthouard V."/>
            <person name="Bally P."/>
            <person name="Bourras S."/>
            <person name="Cozijnsen A.J."/>
            <person name="Ciuffetti L.M."/>
            <person name="Degrave A."/>
            <person name="Dilmaghani A."/>
            <person name="Duret L."/>
            <person name="Fudal I."/>
            <person name="Goodwin S.B."/>
            <person name="Gout L."/>
            <person name="Glaser N."/>
            <person name="Linglin J."/>
            <person name="Kema G.H.J."/>
            <person name="Lapalu N."/>
            <person name="Lawrence C.B."/>
            <person name="May K."/>
            <person name="Meyer M."/>
            <person name="Ollivier B."/>
            <person name="Poulain J."/>
            <person name="Schoch C.L."/>
            <person name="Simon A."/>
            <person name="Spatafora J.W."/>
            <person name="Stachowiak A."/>
            <person name="Turgeon B.G."/>
            <person name="Tyler B.M."/>
            <person name="Vincent D."/>
            <person name="Weissenbach J."/>
            <person name="Amselem J."/>
            <person name="Quesneville H."/>
            <person name="Oliver R.P."/>
            <person name="Wincker P."/>
            <person name="Balesdent M.-H."/>
            <person name="Howlett B.J."/>
        </authorList>
    </citation>
    <scope>NUCLEOTIDE SEQUENCE [LARGE SCALE GENOMIC DNA]</scope>
    <source>
        <strain evidence="2">JN3 / isolate v23.1.3 / race Av1-4-5-6-7-8</strain>
    </source>
</reference>
<dbReference type="VEuPathDB" id="FungiDB:LEMA_P035940.1"/>
<keyword evidence="2" id="KW-1185">Reference proteome</keyword>
<dbReference type="HOGENOM" id="CLU_2085262_0_0_1"/>